<evidence type="ECO:0000256" key="1">
    <source>
        <dbReference type="SAM" id="MobiDB-lite"/>
    </source>
</evidence>
<proteinExistence type="predicted"/>
<name>A0A371HMZ2_MUCPR</name>
<dbReference type="EMBL" id="QJKJ01002135">
    <property type="protein sequence ID" value="RDY04175.1"/>
    <property type="molecule type" value="Genomic_DNA"/>
</dbReference>
<feature type="non-terminal residue" evidence="2">
    <location>
        <position position="1"/>
    </location>
</feature>
<dbReference type="Proteomes" id="UP000257109">
    <property type="component" value="Unassembled WGS sequence"/>
</dbReference>
<evidence type="ECO:0000313" key="2">
    <source>
        <dbReference type="EMBL" id="RDY04175.1"/>
    </source>
</evidence>
<feature type="compositionally biased region" description="Basic residues" evidence="1">
    <location>
        <begin position="29"/>
        <end position="42"/>
    </location>
</feature>
<comment type="caution">
    <text evidence="2">The sequence shown here is derived from an EMBL/GenBank/DDBJ whole genome shotgun (WGS) entry which is preliminary data.</text>
</comment>
<organism evidence="2 3">
    <name type="scientific">Mucuna pruriens</name>
    <name type="common">Velvet bean</name>
    <name type="synonym">Dolichos pruriens</name>
    <dbReference type="NCBI Taxonomy" id="157652"/>
    <lineage>
        <taxon>Eukaryota</taxon>
        <taxon>Viridiplantae</taxon>
        <taxon>Streptophyta</taxon>
        <taxon>Embryophyta</taxon>
        <taxon>Tracheophyta</taxon>
        <taxon>Spermatophyta</taxon>
        <taxon>Magnoliopsida</taxon>
        <taxon>eudicotyledons</taxon>
        <taxon>Gunneridae</taxon>
        <taxon>Pentapetalae</taxon>
        <taxon>rosids</taxon>
        <taxon>fabids</taxon>
        <taxon>Fabales</taxon>
        <taxon>Fabaceae</taxon>
        <taxon>Papilionoideae</taxon>
        <taxon>50 kb inversion clade</taxon>
        <taxon>NPAAA clade</taxon>
        <taxon>indigoferoid/millettioid clade</taxon>
        <taxon>Phaseoleae</taxon>
        <taxon>Mucuna</taxon>
    </lineage>
</organism>
<dbReference type="AlphaFoldDB" id="A0A371HMZ2"/>
<sequence>MPALKIETEVRVLGKLPAARYLNSCGRTRRWSRTKNAKKPSRKSNSTWSHLLFSSQQYPANL</sequence>
<reference evidence="2" key="1">
    <citation type="submission" date="2018-05" db="EMBL/GenBank/DDBJ databases">
        <title>Draft genome of Mucuna pruriens seed.</title>
        <authorList>
            <person name="Nnadi N.E."/>
            <person name="Vos R."/>
            <person name="Hasami M.H."/>
            <person name="Devisetty U.K."/>
            <person name="Aguiy J.C."/>
        </authorList>
    </citation>
    <scope>NUCLEOTIDE SEQUENCE [LARGE SCALE GENOMIC DNA]</scope>
    <source>
        <strain evidence="2">JCA_2017</strain>
    </source>
</reference>
<gene>
    <name evidence="2" type="ORF">CR513_12155</name>
</gene>
<protein>
    <submittedName>
        <fullName evidence="2">Uncharacterized protein</fullName>
    </submittedName>
</protein>
<accession>A0A371HMZ2</accession>
<feature type="region of interest" description="Disordered" evidence="1">
    <location>
        <begin position="29"/>
        <end position="48"/>
    </location>
</feature>
<keyword evidence="3" id="KW-1185">Reference proteome</keyword>
<evidence type="ECO:0000313" key="3">
    <source>
        <dbReference type="Proteomes" id="UP000257109"/>
    </source>
</evidence>